<proteinExistence type="inferred from homology"/>
<dbReference type="SUPFAM" id="SSF50891">
    <property type="entry name" value="Cyclophilin-like"/>
    <property type="match status" value="1"/>
</dbReference>
<feature type="chain" id="PRO_5008811078" description="Peptidyl-prolyl cis-trans isomerase" evidence="4">
    <location>
        <begin position="20"/>
        <end position="194"/>
    </location>
</feature>
<keyword evidence="2 4" id="KW-0697">Rotamase</keyword>
<dbReference type="Pfam" id="PF00160">
    <property type="entry name" value="Pro_isomerase"/>
    <property type="match status" value="1"/>
</dbReference>
<protein>
    <recommendedName>
        <fullName evidence="4">Peptidyl-prolyl cis-trans isomerase</fullName>
        <shortName evidence="4">PPIase</shortName>
        <ecNumber evidence="4">5.2.1.8</ecNumber>
    </recommendedName>
</protein>
<evidence type="ECO:0000256" key="3">
    <source>
        <dbReference type="ARBA" id="ARBA00023235"/>
    </source>
</evidence>
<dbReference type="InterPro" id="IPR002130">
    <property type="entry name" value="Cyclophilin-type_PPIase_dom"/>
</dbReference>
<reference evidence="7" key="1">
    <citation type="submission" date="2016-01" db="EMBL/GenBank/DDBJ databases">
        <title>Complete genome sequence of Microbulbifer sp. CCB-MM1, a halophile isolated from Matang Mangrove Forest, Perak.</title>
        <authorList>
            <person name="Moh T.H."/>
            <person name="Dinesh B."/>
            <person name="Lau N.-S."/>
            <person name="Go F."/>
            <person name="Alexander Chong S.-C."/>
        </authorList>
    </citation>
    <scope>NUCLEOTIDE SEQUENCE [LARGE SCALE GENOMIC DNA]</scope>
    <source>
        <strain evidence="7">CCB-MM1</strain>
    </source>
</reference>
<dbReference type="GO" id="GO:0006457">
    <property type="term" value="P:protein folding"/>
    <property type="evidence" value="ECO:0007669"/>
    <property type="project" value="InterPro"/>
</dbReference>
<comment type="function">
    <text evidence="4">PPIases accelerate the folding of proteins. It catalyzes the cis-trans isomerization of proline imidic peptide bonds in oligopeptides.</text>
</comment>
<dbReference type="STRING" id="1769779.AUP74_03176"/>
<gene>
    <name evidence="6" type="primary">ppiA</name>
    <name evidence="6" type="ORF">AUP74_03176</name>
</gene>
<comment type="catalytic activity">
    <reaction evidence="4">
        <text>[protein]-peptidylproline (omega=180) = [protein]-peptidylproline (omega=0)</text>
        <dbReference type="Rhea" id="RHEA:16237"/>
        <dbReference type="Rhea" id="RHEA-COMP:10747"/>
        <dbReference type="Rhea" id="RHEA-COMP:10748"/>
        <dbReference type="ChEBI" id="CHEBI:83833"/>
        <dbReference type="ChEBI" id="CHEBI:83834"/>
        <dbReference type="EC" id="5.2.1.8"/>
    </reaction>
</comment>
<dbReference type="PANTHER" id="PTHR43246">
    <property type="entry name" value="PEPTIDYL-PROLYL CIS-TRANS ISOMERASE CYP38, CHLOROPLASTIC"/>
    <property type="match status" value="1"/>
</dbReference>
<dbReference type="Proteomes" id="UP000095672">
    <property type="component" value="Chromosome"/>
</dbReference>
<dbReference type="KEGG" id="micc:AUP74_03176"/>
<name>A0A1C9WBM0_9GAMM</name>
<keyword evidence="7" id="KW-1185">Reference proteome</keyword>
<evidence type="ECO:0000256" key="4">
    <source>
        <dbReference type="RuleBase" id="RU363019"/>
    </source>
</evidence>
<organism evidence="6 7">
    <name type="scientific">Microbulbifer aggregans</name>
    <dbReference type="NCBI Taxonomy" id="1769779"/>
    <lineage>
        <taxon>Bacteria</taxon>
        <taxon>Pseudomonadati</taxon>
        <taxon>Pseudomonadota</taxon>
        <taxon>Gammaproteobacteria</taxon>
        <taxon>Cellvibrionales</taxon>
        <taxon>Microbulbiferaceae</taxon>
        <taxon>Microbulbifer</taxon>
    </lineage>
</organism>
<evidence type="ECO:0000259" key="5">
    <source>
        <dbReference type="PROSITE" id="PS50072"/>
    </source>
</evidence>
<dbReference type="RefSeq" id="WP_069948394.1">
    <property type="nucleotide sequence ID" value="NZ_CP014143.1"/>
</dbReference>
<dbReference type="GO" id="GO:0003755">
    <property type="term" value="F:peptidyl-prolyl cis-trans isomerase activity"/>
    <property type="evidence" value="ECO:0007669"/>
    <property type="project" value="UniProtKB-UniRule"/>
</dbReference>
<feature type="signal peptide" evidence="4">
    <location>
        <begin position="1"/>
        <end position="19"/>
    </location>
</feature>
<keyword evidence="4" id="KW-0732">Signal</keyword>
<dbReference type="InterPro" id="IPR044665">
    <property type="entry name" value="E_coli_cyclophilin_A-like"/>
</dbReference>
<evidence type="ECO:0000313" key="6">
    <source>
        <dbReference type="EMBL" id="AOS98542.1"/>
    </source>
</evidence>
<evidence type="ECO:0000256" key="2">
    <source>
        <dbReference type="ARBA" id="ARBA00023110"/>
    </source>
</evidence>
<dbReference type="EMBL" id="CP014143">
    <property type="protein sequence ID" value="AOS98542.1"/>
    <property type="molecule type" value="Genomic_DNA"/>
</dbReference>
<evidence type="ECO:0000256" key="1">
    <source>
        <dbReference type="ARBA" id="ARBA00007365"/>
    </source>
</evidence>
<dbReference type="InterPro" id="IPR020892">
    <property type="entry name" value="Cyclophilin-type_PPIase_CS"/>
</dbReference>
<dbReference type="OrthoDB" id="9807797at2"/>
<keyword evidence="3 4" id="KW-0413">Isomerase</keyword>
<dbReference type="PROSITE" id="PS50072">
    <property type="entry name" value="CSA_PPIASE_2"/>
    <property type="match status" value="1"/>
</dbReference>
<dbReference type="PRINTS" id="PR00153">
    <property type="entry name" value="CSAPPISMRASE"/>
</dbReference>
<evidence type="ECO:0000313" key="7">
    <source>
        <dbReference type="Proteomes" id="UP000095672"/>
    </source>
</evidence>
<dbReference type="Gene3D" id="2.40.100.10">
    <property type="entry name" value="Cyclophilin-like"/>
    <property type="match status" value="1"/>
</dbReference>
<dbReference type="PROSITE" id="PS00170">
    <property type="entry name" value="CSA_PPIASE_1"/>
    <property type="match status" value="1"/>
</dbReference>
<dbReference type="InterPro" id="IPR029000">
    <property type="entry name" value="Cyclophilin-like_dom_sf"/>
</dbReference>
<feature type="domain" description="PPIase cyclophilin-type" evidence="5">
    <location>
        <begin position="28"/>
        <end position="181"/>
    </location>
</feature>
<dbReference type="EC" id="5.2.1.8" evidence="4"/>
<dbReference type="AlphaFoldDB" id="A0A1C9WBM0"/>
<accession>A0A1C9WBM0</accession>
<comment type="similarity">
    <text evidence="1 4">Belongs to the cyclophilin-type PPIase family.</text>
</comment>
<sequence length="194" mass="21183" precursor="true">MRLFCALLLGVFLALPAMAANPKVDLKTDLGTIRIELFTEKAPGTVNNFLGYVDSGFYDGVIFHRVIPGFMAQTGGLTFDFQKKETGEPIANESANGLRNTRGTLAMARHSDPNTATSQFFINLANNSHLDASEEKPGYTVFGKVIEGMEVVDKIAAEPQGLYRAYPNAPNVPVRILKAERLADTMKNQQSKEG</sequence>